<evidence type="ECO:0000256" key="5">
    <source>
        <dbReference type="HAMAP-Rule" id="MF_00560"/>
    </source>
</evidence>
<keyword evidence="1 5" id="KW-0963">Cytoplasm</keyword>
<dbReference type="PANTHER" id="PTHR43861">
    <property type="entry name" value="TRANS-ACONITATE 2-METHYLTRANSFERASE-RELATED"/>
    <property type="match status" value="1"/>
</dbReference>
<dbReference type="InterPro" id="IPR041698">
    <property type="entry name" value="Methyltransf_25"/>
</dbReference>
<dbReference type="RefSeq" id="WP_192755149.1">
    <property type="nucleotide sequence ID" value="NZ_BAABJL010000222.1"/>
</dbReference>
<dbReference type="EC" id="2.1.1.144" evidence="5"/>
<dbReference type="AlphaFoldDB" id="A0A927N892"/>
<protein>
    <recommendedName>
        <fullName evidence="5">Trans-aconitate 2-methyltransferase</fullName>
        <ecNumber evidence="5">2.1.1.144</ecNumber>
    </recommendedName>
</protein>
<organism evidence="7 8">
    <name type="scientific">Actinopolymorpha pittospori</name>
    <dbReference type="NCBI Taxonomy" id="648752"/>
    <lineage>
        <taxon>Bacteria</taxon>
        <taxon>Bacillati</taxon>
        <taxon>Actinomycetota</taxon>
        <taxon>Actinomycetes</taxon>
        <taxon>Propionibacteriales</taxon>
        <taxon>Actinopolymorphaceae</taxon>
        <taxon>Actinopolymorpha</taxon>
    </lineage>
</organism>
<keyword evidence="4 5" id="KW-0949">S-adenosyl-L-methionine</keyword>
<evidence type="ECO:0000313" key="7">
    <source>
        <dbReference type="EMBL" id="MBE1612028.1"/>
    </source>
</evidence>
<dbReference type="Pfam" id="PF13649">
    <property type="entry name" value="Methyltransf_25"/>
    <property type="match status" value="1"/>
</dbReference>
<sequence>MSEGERLLWDPRQYLKYAGERGRPFVDLVARVTAEDPAYVVDLGCGPGNLTATLLDRWPNATVEGIDSSAEMIEKAGALAQPGRLSFSLGDAHGWKPSRPVDVLVTNATLQWVPGHLDLLPTWVDQLAPGGFLALQVPGNFESPSHQLLFDLAAEEPWASRLAGRVTQRISAPGPEGYLEVLAGTGCRVDAWETTYLHVLPGENAVFEWIKGTGARPILQALPDDVRPEFERIYKDRLNTAYPPRDFGTVLPFRRVFAVAQRGDA</sequence>
<dbReference type="Proteomes" id="UP000638648">
    <property type="component" value="Unassembled WGS sequence"/>
</dbReference>
<dbReference type="GO" id="GO:0005737">
    <property type="term" value="C:cytoplasm"/>
    <property type="evidence" value="ECO:0007669"/>
    <property type="project" value="UniProtKB-SubCell"/>
</dbReference>
<dbReference type="InterPro" id="IPR023149">
    <property type="entry name" value="Trans_acon_MeTrfase_C"/>
</dbReference>
<dbReference type="GO" id="GO:0032259">
    <property type="term" value="P:methylation"/>
    <property type="evidence" value="ECO:0007669"/>
    <property type="project" value="UniProtKB-KW"/>
</dbReference>
<feature type="domain" description="Methyltransferase" evidence="6">
    <location>
        <begin position="40"/>
        <end position="131"/>
    </location>
</feature>
<dbReference type="Gene3D" id="1.10.150.290">
    <property type="entry name" value="S-adenosyl-L-methionine-dependent methyltransferases"/>
    <property type="match status" value="1"/>
</dbReference>
<dbReference type="NCBIfam" id="NF010703">
    <property type="entry name" value="PRK14103.1"/>
    <property type="match status" value="1"/>
</dbReference>
<keyword evidence="2 5" id="KW-0489">Methyltransferase</keyword>
<gene>
    <name evidence="5" type="primary">tam</name>
    <name evidence="7" type="ORF">HEB94_008876</name>
</gene>
<dbReference type="GO" id="GO:0030798">
    <property type="term" value="F:trans-aconitate 2-methyltransferase activity"/>
    <property type="evidence" value="ECO:0007669"/>
    <property type="project" value="UniProtKB-UniRule"/>
</dbReference>
<dbReference type="InterPro" id="IPR029063">
    <property type="entry name" value="SAM-dependent_MTases_sf"/>
</dbReference>
<dbReference type="HAMAP" id="MF_00560">
    <property type="entry name" value="Tran_acon_Me_trans"/>
    <property type="match status" value="1"/>
</dbReference>
<comment type="catalytic activity">
    <reaction evidence="5">
        <text>trans-aconitate + S-adenosyl-L-methionine = (E)-3-(methoxycarbonyl)pent-2-enedioate + S-adenosyl-L-homocysteine</text>
        <dbReference type="Rhea" id="RHEA:14969"/>
        <dbReference type="ChEBI" id="CHEBI:15708"/>
        <dbReference type="ChEBI" id="CHEBI:57470"/>
        <dbReference type="ChEBI" id="CHEBI:57856"/>
        <dbReference type="ChEBI" id="CHEBI:59789"/>
        <dbReference type="EC" id="2.1.1.144"/>
    </reaction>
</comment>
<evidence type="ECO:0000256" key="2">
    <source>
        <dbReference type="ARBA" id="ARBA00022603"/>
    </source>
</evidence>
<dbReference type="Gene3D" id="3.40.50.150">
    <property type="entry name" value="Vaccinia Virus protein VP39"/>
    <property type="match status" value="1"/>
</dbReference>
<dbReference type="SUPFAM" id="SSF53335">
    <property type="entry name" value="S-adenosyl-L-methionine-dependent methyltransferases"/>
    <property type="match status" value="1"/>
</dbReference>
<evidence type="ECO:0000313" key="8">
    <source>
        <dbReference type="Proteomes" id="UP000638648"/>
    </source>
</evidence>
<evidence type="ECO:0000256" key="1">
    <source>
        <dbReference type="ARBA" id="ARBA00022490"/>
    </source>
</evidence>
<proteinExistence type="inferred from homology"/>
<dbReference type="CDD" id="cd02440">
    <property type="entry name" value="AdoMet_MTases"/>
    <property type="match status" value="1"/>
</dbReference>
<comment type="function">
    <text evidence="5">Catalyzes the S-adenosylmethionine monomethyl esterification of trans-aconitate.</text>
</comment>
<comment type="caution">
    <text evidence="7">The sequence shown here is derived from an EMBL/GenBank/DDBJ whole genome shotgun (WGS) entry which is preliminary data.</text>
</comment>
<dbReference type="PANTHER" id="PTHR43861:SF1">
    <property type="entry name" value="TRANS-ACONITATE 2-METHYLTRANSFERASE"/>
    <property type="match status" value="1"/>
</dbReference>
<comment type="similarity">
    <text evidence="5">Belongs to the methyltransferase superfamily. Tam family.</text>
</comment>
<evidence type="ECO:0000256" key="4">
    <source>
        <dbReference type="ARBA" id="ARBA00022691"/>
    </source>
</evidence>
<accession>A0A927N892</accession>
<keyword evidence="3 5" id="KW-0808">Transferase</keyword>
<comment type="subcellular location">
    <subcellularLocation>
        <location evidence="5">Cytoplasm</location>
    </subcellularLocation>
</comment>
<evidence type="ECO:0000259" key="6">
    <source>
        <dbReference type="Pfam" id="PF13649"/>
    </source>
</evidence>
<dbReference type="InterPro" id="IPR023506">
    <property type="entry name" value="Trans-aconitate_MeTrfase"/>
</dbReference>
<evidence type="ECO:0000256" key="3">
    <source>
        <dbReference type="ARBA" id="ARBA00022679"/>
    </source>
</evidence>
<keyword evidence="8" id="KW-1185">Reference proteome</keyword>
<dbReference type="EMBL" id="JADBEM010000001">
    <property type="protein sequence ID" value="MBE1612028.1"/>
    <property type="molecule type" value="Genomic_DNA"/>
</dbReference>
<name>A0A927N892_9ACTN</name>
<reference evidence="7" key="1">
    <citation type="submission" date="2020-10" db="EMBL/GenBank/DDBJ databases">
        <title>Sequencing the genomes of 1000 actinobacteria strains.</title>
        <authorList>
            <person name="Klenk H.-P."/>
        </authorList>
    </citation>
    <scope>NUCLEOTIDE SEQUENCE</scope>
    <source>
        <strain evidence="7">DSM 45354</strain>
    </source>
</reference>